<gene>
    <name evidence="7" type="ORF">OHK93_006168</name>
</gene>
<dbReference type="InterPro" id="IPR025423">
    <property type="entry name" value="TMEM205-like"/>
</dbReference>
<evidence type="ECO:0000256" key="2">
    <source>
        <dbReference type="ARBA" id="ARBA00022692"/>
    </source>
</evidence>
<dbReference type="PANTHER" id="PTHR23241:SF106">
    <property type="entry name" value="DUF4149 DOMAIN-CONTAINING PROTEIN"/>
    <property type="match status" value="1"/>
</dbReference>
<proteinExistence type="predicted"/>
<evidence type="ECO:0000256" key="3">
    <source>
        <dbReference type="ARBA" id="ARBA00022989"/>
    </source>
</evidence>
<comment type="subcellular location">
    <subcellularLocation>
        <location evidence="1">Membrane</location>
    </subcellularLocation>
</comment>
<organism evidence="7 8">
    <name type="scientific">Ramalina farinacea</name>
    <dbReference type="NCBI Taxonomy" id="258253"/>
    <lineage>
        <taxon>Eukaryota</taxon>
        <taxon>Fungi</taxon>
        <taxon>Dikarya</taxon>
        <taxon>Ascomycota</taxon>
        <taxon>Pezizomycotina</taxon>
        <taxon>Lecanoromycetes</taxon>
        <taxon>OSLEUM clade</taxon>
        <taxon>Lecanoromycetidae</taxon>
        <taxon>Lecanorales</taxon>
        <taxon>Lecanorineae</taxon>
        <taxon>Ramalinaceae</taxon>
        <taxon>Ramalina</taxon>
    </lineage>
</organism>
<dbReference type="Pfam" id="PF13664">
    <property type="entry name" value="DUF4149"/>
    <property type="match status" value="1"/>
</dbReference>
<dbReference type="GO" id="GO:0016020">
    <property type="term" value="C:membrane"/>
    <property type="evidence" value="ECO:0007669"/>
    <property type="project" value="UniProtKB-SubCell"/>
</dbReference>
<comment type="caution">
    <text evidence="7">The sequence shown here is derived from an EMBL/GenBank/DDBJ whole genome shotgun (WGS) entry which is preliminary data.</text>
</comment>
<name>A0AA43QI06_9LECA</name>
<keyword evidence="8" id="KW-1185">Reference proteome</keyword>
<dbReference type="InterPro" id="IPR053009">
    <property type="entry name" value="Xanthocillin_Biosynth-Assoc"/>
</dbReference>
<keyword evidence="4 5" id="KW-0472">Membrane</keyword>
<keyword evidence="3 5" id="KW-1133">Transmembrane helix</keyword>
<evidence type="ECO:0000256" key="1">
    <source>
        <dbReference type="ARBA" id="ARBA00004370"/>
    </source>
</evidence>
<sequence length="213" mass="23272">MSSLSIFANPAPYHILRYPSSLSGLILVFETSADVPPTPFHSYGTLLGTSLYQSFVNGIVSYRALPRPQFATLQAQLTPVYFAIQTALPVIMALTYPGLRSSSPLSPSSSQSGIFGVLAPENRFTVLAPMVGMFVTAAVNWTYLGPVTTRIMRERKHQETRDGKKYYDPGEHSKEMKGLNGRFARLHGLSAAINLVGAGVMVWYGALLSERLV</sequence>
<protein>
    <recommendedName>
        <fullName evidence="6">TMEM205-like domain-containing protein</fullName>
    </recommendedName>
</protein>
<dbReference type="PANTHER" id="PTHR23241">
    <property type="entry name" value="LATE EMBRYOGENESIS ABUNDANT PLANTS LEA-RELATED"/>
    <property type="match status" value="1"/>
</dbReference>
<keyword evidence="2 5" id="KW-0812">Transmembrane</keyword>
<reference evidence="7" key="1">
    <citation type="journal article" date="2023" name="Genome Biol. Evol.">
        <title>First Whole Genome Sequence and Flow Cytometry Genome Size Data for the Lichen-Forming Fungus Ramalina farinacea (Ascomycota).</title>
        <authorList>
            <person name="Llewellyn T."/>
            <person name="Mian S."/>
            <person name="Hill R."/>
            <person name="Leitch I.J."/>
            <person name="Gaya E."/>
        </authorList>
    </citation>
    <scope>NUCLEOTIDE SEQUENCE</scope>
    <source>
        <strain evidence="7">LIQ254RAFAR</strain>
    </source>
</reference>
<dbReference type="AlphaFoldDB" id="A0AA43QI06"/>
<evidence type="ECO:0000313" key="8">
    <source>
        <dbReference type="Proteomes" id="UP001161017"/>
    </source>
</evidence>
<feature type="transmembrane region" description="Helical" evidence="5">
    <location>
        <begin position="126"/>
        <end position="146"/>
    </location>
</feature>
<evidence type="ECO:0000256" key="5">
    <source>
        <dbReference type="SAM" id="Phobius"/>
    </source>
</evidence>
<dbReference type="Proteomes" id="UP001161017">
    <property type="component" value="Unassembled WGS sequence"/>
</dbReference>
<evidence type="ECO:0000256" key="4">
    <source>
        <dbReference type="ARBA" id="ARBA00023136"/>
    </source>
</evidence>
<feature type="domain" description="TMEM205-like" evidence="6">
    <location>
        <begin position="42"/>
        <end position="157"/>
    </location>
</feature>
<feature type="transmembrane region" description="Helical" evidence="5">
    <location>
        <begin position="40"/>
        <end position="60"/>
    </location>
</feature>
<feature type="transmembrane region" description="Helical" evidence="5">
    <location>
        <begin position="80"/>
        <end position="99"/>
    </location>
</feature>
<accession>A0AA43QI06</accession>
<feature type="transmembrane region" description="Helical" evidence="5">
    <location>
        <begin position="186"/>
        <end position="206"/>
    </location>
</feature>
<evidence type="ECO:0000259" key="6">
    <source>
        <dbReference type="Pfam" id="PF13664"/>
    </source>
</evidence>
<evidence type="ECO:0000313" key="7">
    <source>
        <dbReference type="EMBL" id="MDI1486906.1"/>
    </source>
</evidence>
<dbReference type="EMBL" id="JAPUFD010000004">
    <property type="protein sequence ID" value="MDI1486906.1"/>
    <property type="molecule type" value="Genomic_DNA"/>
</dbReference>